<proteinExistence type="predicted"/>
<dbReference type="SUPFAM" id="SSF52540">
    <property type="entry name" value="P-loop containing nucleoside triphosphate hydrolases"/>
    <property type="match status" value="1"/>
</dbReference>
<dbReference type="Gene3D" id="3.40.50.300">
    <property type="entry name" value="P-loop containing nucleotide triphosphate hydrolases"/>
    <property type="match status" value="1"/>
</dbReference>
<dbReference type="PANTHER" id="PTHR47958">
    <property type="entry name" value="ATP-DEPENDENT RNA HELICASE DBP3"/>
    <property type="match status" value="1"/>
</dbReference>
<keyword evidence="2" id="KW-0547">Nucleotide-binding</keyword>
<dbReference type="SMART" id="SM00487">
    <property type="entry name" value="DEXDc"/>
    <property type="match status" value="1"/>
</dbReference>
<keyword evidence="2" id="KW-0347">Helicase</keyword>
<dbReference type="Pfam" id="PF00270">
    <property type="entry name" value="DEAD"/>
    <property type="match status" value="1"/>
</dbReference>
<dbReference type="GO" id="GO:0005524">
    <property type="term" value="F:ATP binding"/>
    <property type="evidence" value="ECO:0007669"/>
    <property type="project" value="InterPro"/>
</dbReference>
<evidence type="ECO:0000259" key="4">
    <source>
        <dbReference type="PROSITE" id="PS51192"/>
    </source>
</evidence>
<organism evidence="5 6">
    <name type="scientific">Lactuca sativa</name>
    <name type="common">Garden lettuce</name>
    <dbReference type="NCBI Taxonomy" id="4236"/>
    <lineage>
        <taxon>Eukaryota</taxon>
        <taxon>Viridiplantae</taxon>
        <taxon>Streptophyta</taxon>
        <taxon>Embryophyta</taxon>
        <taxon>Tracheophyta</taxon>
        <taxon>Spermatophyta</taxon>
        <taxon>Magnoliopsida</taxon>
        <taxon>eudicotyledons</taxon>
        <taxon>Gunneridae</taxon>
        <taxon>Pentapetalae</taxon>
        <taxon>asterids</taxon>
        <taxon>campanulids</taxon>
        <taxon>Asterales</taxon>
        <taxon>Asteraceae</taxon>
        <taxon>Cichorioideae</taxon>
        <taxon>Cichorieae</taxon>
        <taxon>Lactucinae</taxon>
        <taxon>Lactuca</taxon>
    </lineage>
</organism>
<accession>A0A9R1VYB7</accession>
<dbReference type="InterPro" id="IPR027417">
    <property type="entry name" value="P-loop_NTPase"/>
</dbReference>
<evidence type="ECO:0000313" key="6">
    <source>
        <dbReference type="Proteomes" id="UP000235145"/>
    </source>
</evidence>
<gene>
    <name evidence="5" type="ORF">LSAT_V11C300151970</name>
</gene>
<dbReference type="GO" id="GO:0003723">
    <property type="term" value="F:RNA binding"/>
    <property type="evidence" value="ECO:0007669"/>
    <property type="project" value="UniProtKB-KW"/>
</dbReference>
<dbReference type="EMBL" id="NBSK02000003">
    <property type="protein sequence ID" value="KAJ0216232.1"/>
    <property type="molecule type" value="Genomic_DNA"/>
</dbReference>
<keyword evidence="2" id="KW-0067">ATP-binding</keyword>
<evidence type="ECO:0000256" key="3">
    <source>
        <dbReference type="ARBA" id="ARBA00022884"/>
    </source>
</evidence>
<dbReference type="PROSITE" id="PS51192">
    <property type="entry name" value="HELICASE_ATP_BIND_1"/>
    <property type="match status" value="1"/>
</dbReference>
<keyword evidence="6" id="KW-1185">Reference proteome</keyword>
<sequence>MRSHSPSGNSFCKLTSLSSPKFLFLPFNLSSSTSCSPHMSRFHHRPRGRIRTYATAVTVNEKESDTFFADDTVSWSSLGFVDRLSQALSKIGLNRPSLIQLIHIACVMLCMHRDHELQFLVTTNTCFVPLQAVSLPPILHGNDVVVAAETGSGKTHGYLVPLFNKLCTTTNDSFETDQQLNQPHMSLVLCPNVMLCEQVVRMANCIYNDNGEPLLRVAVVCGRQVWPVNEPNIIVSTPTTLLNFLHAIDPERRRRANFIRDVKHVMIEVSTWFILRAKKVPLKKEETLLMQLVKKILGEYGMKDFIPTVCPMDPKLKLVKDKDKKLISYSDGNLTTDTMECKNINGMFFYLDKIFITWKSQRSVTLSSCDSEFMVQRIG</sequence>
<evidence type="ECO:0000256" key="1">
    <source>
        <dbReference type="ARBA" id="ARBA00022801"/>
    </source>
</evidence>
<keyword evidence="1" id="KW-0378">Hydrolase</keyword>
<reference evidence="5 6" key="1">
    <citation type="journal article" date="2017" name="Nat. Commun.">
        <title>Genome assembly with in vitro proximity ligation data and whole-genome triplication in lettuce.</title>
        <authorList>
            <person name="Reyes-Chin-Wo S."/>
            <person name="Wang Z."/>
            <person name="Yang X."/>
            <person name="Kozik A."/>
            <person name="Arikit S."/>
            <person name="Song C."/>
            <person name="Xia L."/>
            <person name="Froenicke L."/>
            <person name="Lavelle D.O."/>
            <person name="Truco M.J."/>
            <person name="Xia R."/>
            <person name="Zhu S."/>
            <person name="Xu C."/>
            <person name="Xu H."/>
            <person name="Xu X."/>
            <person name="Cox K."/>
            <person name="Korf I."/>
            <person name="Meyers B.C."/>
            <person name="Michelmore R.W."/>
        </authorList>
    </citation>
    <scope>NUCLEOTIDE SEQUENCE [LARGE SCALE GENOMIC DNA]</scope>
    <source>
        <strain evidence="6">cv. Salinas</strain>
        <tissue evidence="5">Seedlings</tissue>
    </source>
</reference>
<dbReference type="GO" id="GO:0004386">
    <property type="term" value="F:helicase activity"/>
    <property type="evidence" value="ECO:0007669"/>
    <property type="project" value="UniProtKB-KW"/>
</dbReference>
<dbReference type="InterPro" id="IPR014001">
    <property type="entry name" value="Helicase_ATP-bd"/>
</dbReference>
<dbReference type="AlphaFoldDB" id="A0A9R1VYB7"/>
<comment type="caution">
    <text evidence="5">The sequence shown here is derived from an EMBL/GenBank/DDBJ whole genome shotgun (WGS) entry which is preliminary data.</text>
</comment>
<dbReference type="Proteomes" id="UP000235145">
    <property type="component" value="Unassembled WGS sequence"/>
</dbReference>
<dbReference type="GO" id="GO:0016787">
    <property type="term" value="F:hydrolase activity"/>
    <property type="evidence" value="ECO:0007669"/>
    <property type="project" value="UniProtKB-KW"/>
</dbReference>
<name>A0A9R1VYB7_LACSA</name>
<dbReference type="PROSITE" id="PS51257">
    <property type="entry name" value="PROKAR_LIPOPROTEIN"/>
    <property type="match status" value="1"/>
</dbReference>
<protein>
    <recommendedName>
        <fullName evidence="4">Helicase ATP-binding domain-containing protein</fullName>
    </recommendedName>
</protein>
<keyword evidence="3" id="KW-0694">RNA-binding</keyword>
<feature type="domain" description="Helicase ATP-binding" evidence="4">
    <location>
        <begin position="135"/>
        <end position="297"/>
    </location>
</feature>
<evidence type="ECO:0000313" key="5">
    <source>
        <dbReference type="EMBL" id="KAJ0216232.1"/>
    </source>
</evidence>
<dbReference type="InterPro" id="IPR011545">
    <property type="entry name" value="DEAD/DEAH_box_helicase_dom"/>
</dbReference>
<evidence type="ECO:0000256" key="2">
    <source>
        <dbReference type="ARBA" id="ARBA00022806"/>
    </source>
</evidence>